<organism evidence="2 3">
    <name type="scientific">Lophiostoma macrostomum CBS 122681</name>
    <dbReference type="NCBI Taxonomy" id="1314788"/>
    <lineage>
        <taxon>Eukaryota</taxon>
        <taxon>Fungi</taxon>
        <taxon>Dikarya</taxon>
        <taxon>Ascomycota</taxon>
        <taxon>Pezizomycotina</taxon>
        <taxon>Dothideomycetes</taxon>
        <taxon>Pleosporomycetidae</taxon>
        <taxon>Pleosporales</taxon>
        <taxon>Lophiostomataceae</taxon>
        <taxon>Lophiostoma</taxon>
    </lineage>
</organism>
<evidence type="ECO:0000256" key="1">
    <source>
        <dbReference type="SAM" id="MobiDB-lite"/>
    </source>
</evidence>
<reference evidence="2" key="1">
    <citation type="journal article" date="2020" name="Stud. Mycol.">
        <title>101 Dothideomycetes genomes: a test case for predicting lifestyles and emergence of pathogens.</title>
        <authorList>
            <person name="Haridas S."/>
            <person name="Albert R."/>
            <person name="Binder M."/>
            <person name="Bloem J."/>
            <person name="Labutti K."/>
            <person name="Salamov A."/>
            <person name="Andreopoulos B."/>
            <person name="Baker S."/>
            <person name="Barry K."/>
            <person name="Bills G."/>
            <person name="Bluhm B."/>
            <person name="Cannon C."/>
            <person name="Castanera R."/>
            <person name="Culley D."/>
            <person name="Daum C."/>
            <person name="Ezra D."/>
            <person name="Gonzalez J."/>
            <person name="Henrissat B."/>
            <person name="Kuo A."/>
            <person name="Liang C."/>
            <person name="Lipzen A."/>
            <person name="Lutzoni F."/>
            <person name="Magnuson J."/>
            <person name="Mondo S."/>
            <person name="Nolan M."/>
            <person name="Ohm R."/>
            <person name="Pangilinan J."/>
            <person name="Park H.-J."/>
            <person name="Ramirez L."/>
            <person name="Alfaro M."/>
            <person name="Sun H."/>
            <person name="Tritt A."/>
            <person name="Yoshinaga Y."/>
            <person name="Zwiers L.-H."/>
            <person name="Turgeon B."/>
            <person name="Goodwin S."/>
            <person name="Spatafora J."/>
            <person name="Crous P."/>
            <person name="Grigoriev I."/>
        </authorList>
    </citation>
    <scope>NUCLEOTIDE SEQUENCE</scope>
    <source>
        <strain evidence="2">CBS 122681</strain>
    </source>
</reference>
<protein>
    <submittedName>
        <fullName evidence="2">Uncharacterized protein</fullName>
    </submittedName>
</protein>
<dbReference type="AlphaFoldDB" id="A0A6A6T2A4"/>
<dbReference type="Proteomes" id="UP000799324">
    <property type="component" value="Unassembled WGS sequence"/>
</dbReference>
<evidence type="ECO:0000313" key="2">
    <source>
        <dbReference type="EMBL" id="KAF2653447.1"/>
    </source>
</evidence>
<feature type="compositionally biased region" description="Polar residues" evidence="1">
    <location>
        <begin position="58"/>
        <end position="69"/>
    </location>
</feature>
<accession>A0A6A6T2A4</accession>
<keyword evidence="3" id="KW-1185">Reference proteome</keyword>
<evidence type="ECO:0000313" key="3">
    <source>
        <dbReference type="Proteomes" id="UP000799324"/>
    </source>
</evidence>
<feature type="region of interest" description="Disordered" evidence="1">
    <location>
        <begin position="53"/>
        <end position="95"/>
    </location>
</feature>
<dbReference type="EMBL" id="MU004381">
    <property type="protein sequence ID" value="KAF2653447.1"/>
    <property type="molecule type" value="Genomic_DNA"/>
</dbReference>
<sequence>MALGQTTHTNTSPSPLTHLTIPRTELSTTIAPNPNNLRSDLPSMCLPENVTAHKNKNQHASLPNRQSYRTPHPTRQIPAPSNADHQASHTPKCASYSRFDGESMGSDATVKVKAVVKLFAGAGWRAQALHMELEGLYSWGAARRTSIMHCCDCSIFLSLE</sequence>
<name>A0A6A6T2A4_9PLEO</name>
<gene>
    <name evidence="2" type="ORF">K491DRAFT_516420</name>
</gene>
<proteinExistence type="predicted"/>